<dbReference type="InterPro" id="IPR051918">
    <property type="entry name" value="STPP_CPPED1"/>
</dbReference>
<evidence type="ECO:0000256" key="2">
    <source>
        <dbReference type="SAM" id="SignalP"/>
    </source>
</evidence>
<accession>A0A2A9CZY8</accession>
<evidence type="ECO:0000313" key="5">
    <source>
        <dbReference type="EMBL" id="PFG19701.1"/>
    </source>
</evidence>
<name>A0A2A9CZY8_9MICO</name>
<dbReference type="PANTHER" id="PTHR43143">
    <property type="entry name" value="METALLOPHOSPHOESTERASE, CALCINEURIN SUPERFAMILY"/>
    <property type="match status" value="1"/>
</dbReference>
<dbReference type="InterPro" id="IPR029052">
    <property type="entry name" value="Metallo-depent_PP-like"/>
</dbReference>
<organism evidence="5 6">
    <name type="scientific">Serinibacter salmoneus</name>
    <dbReference type="NCBI Taxonomy" id="556530"/>
    <lineage>
        <taxon>Bacteria</taxon>
        <taxon>Bacillati</taxon>
        <taxon>Actinomycetota</taxon>
        <taxon>Actinomycetes</taxon>
        <taxon>Micrococcales</taxon>
        <taxon>Beutenbergiaceae</taxon>
        <taxon>Serinibacter</taxon>
    </lineage>
</organism>
<keyword evidence="2" id="KW-0732">Signal</keyword>
<dbReference type="Proteomes" id="UP000224915">
    <property type="component" value="Unassembled WGS sequence"/>
</dbReference>
<dbReference type="Pfam" id="PF00149">
    <property type="entry name" value="Metallophos"/>
    <property type="match status" value="1"/>
</dbReference>
<dbReference type="InterPro" id="IPR004843">
    <property type="entry name" value="Calcineurin-like_PHP"/>
</dbReference>
<dbReference type="Gene3D" id="3.60.21.10">
    <property type="match status" value="1"/>
</dbReference>
<protein>
    <submittedName>
        <fullName evidence="5">Calcineurin-like phosphoesterase family protein</fullName>
    </submittedName>
</protein>
<dbReference type="GO" id="GO:0016787">
    <property type="term" value="F:hydrolase activity"/>
    <property type="evidence" value="ECO:0007669"/>
    <property type="project" value="InterPro"/>
</dbReference>
<reference evidence="5 6" key="1">
    <citation type="submission" date="2017-10" db="EMBL/GenBank/DDBJ databases">
        <title>Sequencing the genomes of 1000 actinobacteria strains.</title>
        <authorList>
            <person name="Klenk H.-P."/>
        </authorList>
    </citation>
    <scope>NUCLEOTIDE SEQUENCE [LARGE SCALE GENOMIC DNA]</scope>
    <source>
        <strain evidence="5 6">DSM 21801</strain>
    </source>
</reference>
<dbReference type="EMBL" id="PDJD01000001">
    <property type="protein sequence ID" value="PFG19701.1"/>
    <property type="molecule type" value="Genomic_DNA"/>
</dbReference>
<dbReference type="SUPFAM" id="SSF56300">
    <property type="entry name" value="Metallo-dependent phosphatases"/>
    <property type="match status" value="1"/>
</dbReference>
<gene>
    <name evidence="5" type="ORF">ATL40_1269</name>
</gene>
<evidence type="ECO:0000313" key="6">
    <source>
        <dbReference type="Proteomes" id="UP000224915"/>
    </source>
</evidence>
<feature type="region of interest" description="Disordered" evidence="1">
    <location>
        <begin position="198"/>
        <end position="226"/>
    </location>
</feature>
<evidence type="ECO:0000256" key="1">
    <source>
        <dbReference type="SAM" id="MobiDB-lite"/>
    </source>
</evidence>
<dbReference type="RefSeq" id="WP_098468782.1">
    <property type="nucleotide sequence ID" value="NZ_PDJD01000001.1"/>
</dbReference>
<feature type="compositionally biased region" description="Pro residues" evidence="1">
    <location>
        <begin position="205"/>
        <end position="215"/>
    </location>
</feature>
<dbReference type="AlphaFoldDB" id="A0A2A9CZY8"/>
<feature type="chain" id="PRO_5039441254" evidence="2">
    <location>
        <begin position="31"/>
        <end position="528"/>
    </location>
</feature>
<evidence type="ECO:0000259" key="4">
    <source>
        <dbReference type="Pfam" id="PF18885"/>
    </source>
</evidence>
<evidence type="ECO:0000259" key="3">
    <source>
        <dbReference type="Pfam" id="PF00149"/>
    </source>
</evidence>
<comment type="caution">
    <text evidence="5">The sequence shown here is derived from an EMBL/GenBank/DDBJ whole genome shotgun (WGS) entry which is preliminary data.</text>
</comment>
<dbReference type="PANTHER" id="PTHR43143:SF5">
    <property type="entry name" value="SECRETED PROTEIN"/>
    <property type="match status" value="1"/>
</dbReference>
<dbReference type="InterPro" id="IPR043708">
    <property type="entry name" value="DUF5648"/>
</dbReference>
<feature type="domain" description="Calcineurin-like phosphoesterase" evidence="3">
    <location>
        <begin position="229"/>
        <end position="458"/>
    </location>
</feature>
<dbReference type="OrthoDB" id="9772095at2"/>
<keyword evidence="6" id="KW-1185">Reference proteome</keyword>
<dbReference type="Pfam" id="PF18885">
    <property type="entry name" value="DUF5648"/>
    <property type="match status" value="1"/>
</dbReference>
<feature type="signal peptide" evidence="2">
    <location>
        <begin position="1"/>
        <end position="30"/>
    </location>
</feature>
<sequence>MAKDPLMTLPQRRLTTRTAIALLAAAPVSALLVVGTPLTTASADTAACSALEDPIHERVKSSTDQTLLTQWGGEADGAMTHYGFDDSWGSPFEASIHEREGLVELVRLWHPRTGNFVWIQAGGEVDTAVAKYGYIRSGSPFYAAANGGEGCIEVHRLLKGTMHAFAAGDFERARLESEGWTYEKVAFYAAPGEDFVADGAAAAPSPQPVPVPTPEPEPEPEPDADSTFTVAVIPDTQTWVGTRDPRWSGLTSWLAENADDLDLEFVMHSGDVVNWGWLDQSQYDVASEATDILAEADIPFVLSIGNHDTRAVGVGGSAYINSGECEARLGADACHTSKLLRATQEFNENFTAEDFGGVDGAFEAGKVDNVYSTFSAGGKDWMVLSLEYNPRAEAVAWAQDVVESHPEHNVLLSTHYYLSWDGSIHGGAVGNNATNGRYVYDQLVSKYPNISMVFSGHIGSSATRTDTGAQGNTVAAILNNDVTGNKANGVTLVTIDAATGETTTRIYAPSNDTHYSQYDYDVTLDLVG</sequence>
<feature type="domain" description="DUF5648" evidence="4">
    <location>
        <begin position="59"/>
        <end position="189"/>
    </location>
</feature>
<proteinExistence type="predicted"/>